<feature type="coiled-coil region" evidence="1">
    <location>
        <begin position="681"/>
        <end position="722"/>
    </location>
</feature>
<gene>
    <name evidence="4" type="ORF">niasHT_022196</name>
</gene>
<protein>
    <submittedName>
        <fullName evidence="4">Uncharacterized protein</fullName>
    </submittedName>
</protein>
<proteinExistence type="predicted"/>
<feature type="region of interest" description="Disordered" evidence="2">
    <location>
        <begin position="586"/>
        <end position="608"/>
    </location>
</feature>
<evidence type="ECO:0000313" key="4">
    <source>
        <dbReference type="EMBL" id="KAL3094714.1"/>
    </source>
</evidence>
<keyword evidence="1" id="KW-0175">Coiled coil</keyword>
<evidence type="ECO:0000313" key="5">
    <source>
        <dbReference type="Proteomes" id="UP001620626"/>
    </source>
</evidence>
<sequence>MRYNLLLLLILLPFFLPKFESLQFNWWHQHSKSRHQAINATIHKCCPKHAGTTTPLYCCADELFDNGPEFPQEMCKENERVEMTTVFKTISCAQTEFHRQIGGVHSPTDICRNFCCDFLMNVEGSTKETACSRTCAKASFAIGTSIKKQLRELRRMGCAAAKTQFAALEDCLKGPAQYFNDISQRSSSRSANDDDDGEQDVEMAKMRALNEVCRQRAEEQNSKHLTSAKHFLLPHKPQQWPTHQAVKLFFAWGHKVDAMPNRRAVASPRALYKAVLAPPASSPQNPPHPPVLSVFNVKMCAVALGKAESRRRQRGRRALGVWSVCRANGPFCDSVRLTKIASGNNTSPICPPASATNTTTTTDQQQCHQNQSSGSLATSLAAAEDSGSASATTTSSSNSYHSAVSCGGCRAPCCVVPSSLPSSASSSASPSSSSSEHNCLSRAEVGSDSSSTKSGGDSSLPSPPALDHDTTIGCTLCQHKQQQHQSVAGQGRASSEETLKRGDSRLTVPRGSASSSQPSPSPTAARYTETIIHRQTATAAVQQQFVEVDRQLNAVVATAKGGGTCCQCEECMLACRREQQQLQHEQQQQQQLAGPSGSGGGGAGRSSGVASGALSIALANAQLGTASSGPTTSSSAGSGGTTQQQHHHHQQQQQQAQHMMMYCNSTGAGPSPLISANAQTIEEQIKQIDRISKECDNSRKTLEHINRRLDDLNDEVRRYREFLGHEKARRDPTLYKTSTAEPLSSYNDGICRLIDSLTTQLTMEWTEKLRSIQNQTIAKSVAEKG</sequence>
<feature type="compositionally biased region" description="Low complexity" evidence="2">
    <location>
        <begin position="586"/>
        <end position="595"/>
    </location>
</feature>
<feature type="region of interest" description="Disordered" evidence="2">
    <location>
        <begin position="485"/>
        <end position="524"/>
    </location>
</feature>
<keyword evidence="3" id="KW-0732">Signal</keyword>
<comment type="caution">
    <text evidence="4">The sequence shown here is derived from an EMBL/GenBank/DDBJ whole genome shotgun (WGS) entry which is preliminary data.</text>
</comment>
<feature type="compositionally biased region" description="Low complexity" evidence="2">
    <location>
        <begin position="446"/>
        <end position="459"/>
    </location>
</feature>
<dbReference type="EMBL" id="JBICBT010000891">
    <property type="protein sequence ID" value="KAL3094714.1"/>
    <property type="molecule type" value="Genomic_DNA"/>
</dbReference>
<feature type="compositionally biased region" description="Basic and acidic residues" evidence="2">
    <location>
        <begin position="494"/>
        <end position="504"/>
    </location>
</feature>
<feature type="signal peptide" evidence="3">
    <location>
        <begin position="1"/>
        <end position="21"/>
    </location>
</feature>
<feature type="compositionally biased region" description="Low complexity" evidence="2">
    <location>
        <begin position="512"/>
        <end position="524"/>
    </location>
</feature>
<feature type="region of interest" description="Disordered" evidence="2">
    <location>
        <begin position="346"/>
        <end position="381"/>
    </location>
</feature>
<feature type="region of interest" description="Disordered" evidence="2">
    <location>
        <begin position="424"/>
        <end position="465"/>
    </location>
</feature>
<keyword evidence="5" id="KW-1185">Reference proteome</keyword>
<feature type="compositionally biased region" description="Low complexity" evidence="2">
    <location>
        <begin position="356"/>
        <end position="381"/>
    </location>
</feature>
<reference evidence="4 5" key="1">
    <citation type="submission" date="2024-10" db="EMBL/GenBank/DDBJ databases">
        <authorList>
            <person name="Kim D."/>
        </authorList>
    </citation>
    <scope>NUCLEOTIDE SEQUENCE [LARGE SCALE GENOMIC DNA]</scope>
    <source>
        <strain evidence="4">BH-2024</strain>
    </source>
</reference>
<name>A0ABD2JVX2_9BILA</name>
<feature type="chain" id="PRO_5044745938" evidence="3">
    <location>
        <begin position="22"/>
        <end position="785"/>
    </location>
</feature>
<organism evidence="4 5">
    <name type="scientific">Heterodera trifolii</name>
    <dbReference type="NCBI Taxonomy" id="157864"/>
    <lineage>
        <taxon>Eukaryota</taxon>
        <taxon>Metazoa</taxon>
        <taxon>Ecdysozoa</taxon>
        <taxon>Nematoda</taxon>
        <taxon>Chromadorea</taxon>
        <taxon>Rhabditida</taxon>
        <taxon>Tylenchina</taxon>
        <taxon>Tylenchomorpha</taxon>
        <taxon>Tylenchoidea</taxon>
        <taxon>Heteroderidae</taxon>
        <taxon>Heteroderinae</taxon>
        <taxon>Heterodera</taxon>
    </lineage>
</organism>
<feature type="region of interest" description="Disordered" evidence="2">
    <location>
        <begin position="624"/>
        <end position="657"/>
    </location>
</feature>
<dbReference type="AlphaFoldDB" id="A0ABD2JVX2"/>
<dbReference type="Proteomes" id="UP001620626">
    <property type="component" value="Unassembled WGS sequence"/>
</dbReference>
<feature type="compositionally biased region" description="Gly residues" evidence="2">
    <location>
        <begin position="596"/>
        <end position="605"/>
    </location>
</feature>
<feature type="compositionally biased region" description="Low complexity" evidence="2">
    <location>
        <begin position="624"/>
        <end position="644"/>
    </location>
</feature>
<evidence type="ECO:0000256" key="3">
    <source>
        <dbReference type="SAM" id="SignalP"/>
    </source>
</evidence>
<feature type="compositionally biased region" description="Low complexity" evidence="2">
    <location>
        <begin position="424"/>
        <end position="435"/>
    </location>
</feature>
<evidence type="ECO:0000256" key="2">
    <source>
        <dbReference type="SAM" id="MobiDB-lite"/>
    </source>
</evidence>
<evidence type="ECO:0000256" key="1">
    <source>
        <dbReference type="SAM" id="Coils"/>
    </source>
</evidence>
<accession>A0ABD2JVX2</accession>